<evidence type="ECO:0000256" key="4">
    <source>
        <dbReference type="ARBA" id="ARBA00022989"/>
    </source>
</evidence>
<dbReference type="STRING" id="1123377.GCA_000423885_00828"/>
<dbReference type="AlphaFoldDB" id="A0A5R9PI02"/>
<dbReference type="PANTHER" id="PTHR47371">
    <property type="entry name" value="LIPOTEICHOIC ACID SYNTHASE"/>
    <property type="match status" value="1"/>
</dbReference>
<dbReference type="CDD" id="cd16015">
    <property type="entry name" value="LTA_synthase"/>
    <property type="match status" value="1"/>
</dbReference>
<dbReference type="InterPro" id="IPR000917">
    <property type="entry name" value="Sulfatase_N"/>
</dbReference>
<keyword evidence="3 6" id="KW-0812">Transmembrane</keyword>
<feature type="transmembrane region" description="Helical" evidence="6">
    <location>
        <begin position="173"/>
        <end position="196"/>
    </location>
</feature>
<comment type="caution">
    <text evidence="8">The sequence shown here is derived from an EMBL/GenBank/DDBJ whole genome shotgun (WGS) entry which is preliminary data.</text>
</comment>
<sequence>MTQVPAARFDRFRPMRWLVACFLVISALTRLALLVATGSGVPAAPGPWLYAFGVGLGYDLLAALYFAWPLVLLLWLLPAGWLLRRRGRLAVGGLCLLLLFVLLFVAVAEWTFWDEFQARFNFIAVDYLVYTTEVIGNIRQSYPVGLILSAVAALALGGFFATRRWRRVRRDEAGFAARTVVVACWLAASALGTWLVSGEMKDRSDNAYVNELAGNGIYQFFSAYRSASLDYARYYRTVPIDEAWAQVRAQVATPDATFFGPAGIARHIHNAAPEQRMNVVLISVESLSADFSGTYGRKDSLTPRLDALTRDSLLFADLWATGTRTVRGLEALSLSVPPTPGESIVRREHNEGLATLGEVFRGKDYHAMFLYGGYGAFDDMNRFFSHNGYDVHDRTDIPDQEIHHENVWGVADEDLYSMAMKHFDTDFKAGKPFFAHLMTTSNHRPYTFPAGRGPWPQGKRESAVAYTDWAIGDFLRRASSKPWYRNTLFVITADHCASSAGIAALPAFRYRIPLWIYAPGGQVAPGRVERRVSQIDIAPTVLGMLGMDYDSRFYGVDVFQQPSGRARAFIGTYQLLGYLRDDKLVQLSPHRKVDTLRPAYARDVAQPELAEDPALTLQAISAYQTATAAFADGSMTQAALEREARAAAATGAGSR</sequence>
<feature type="transmembrane region" description="Helical" evidence="6">
    <location>
        <begin position="142"/>
        <end position="161"/>
    </location>
</feature>
<evidence type="ECO:0000313" key="9">
    <source>
        <dbReference type="Proteomes" id="UP000308508"/>
    </source>
</evidence>
<accession>A0A5R9PI02</accession>
<keyword evidence="9" id="KW-1185">Reference proteome</keyword>
<feature type="transmembrane region" description="Helical" evidence="6">
    <location>
        <begin position="56"/>
        <end position="77"/>
    </location>
</feature>
<comment type="subcellular location">
    <subcellularLocation>
        <location evidence="1">Cell membrane</location>
        <topology evidence="1">Multi-pass membrane protein</topology>
    </subcellularLocation>
</comment>
<evidence type="ECO:0000259" key="7">
    <source>
        <dbReference type="Pfam" id="PF00884"/>
    </source>
</evidence>
<dbReference type="Pfam" id="PF00884">
    <property type="entry name" value="Sulfatase"/>
    <property type="match status" value="1"/>
</dbReference>
<dbReference type="Gene3D" id="3.30.1120.80">
    <property type="match status" value="1"/>
</dbReference>
<evidence type="ECO:0000256" key="5">
    <source>
        <dbReference type="ARBA" id="ARBA00023136"/>
    </source>
</evidence>
<dbReference type="Proteomes" id="UP000308508">
    <property type="component" value="Unassembled WGS sequence"/>
</dbReference>
<dbReference type="GO" id="GO:0005886">
    <property type="term" value="C:plasma membrane"/>
    <property type="evidence" value="ECO:0007669"/>
    <property type="project" value="UniProtKB-SubCell"/>
</dbReference>
<dbReference type="RefSeq" id="WP_138346719.1">
    <property type="nucleotide sequence ID" value="NZ_SROY01000001.1"/>
</dbReference>
<evidence type="ECO:0000256" key="3">
    <source>
        <dbReference type="ARBA" id="ARBA00022692"/>
    </source>
</evidence>
<evidence type="ECO:0000256" key="2">
    <source>
        <dbReference type="ARBA" id="ARBA00022475"/>
    </source>
</evidence>
<dbReference type="EMBL" id="SROY01000001">
    <property type="protein sequence ID" value="TLX22623.1"/>
    <property type="molecule type" value="Genomic_DNA"/>
</dbReference>
<dbReference type="Gene3D" id="3.40.720.10">
    <property type="entry name" value="Alkaline Phosphatase, subunit A"/>
    <property type="match status" value="1"/>
</dbReference>
<organism evidence="8 9">
    <name type="scientific">Thermomonas fusca</name>
    <dbReference type="NCBI Taxonomy" id="215690"/>
    <lineage>
        <taxon>Bacteria</taxon>
        <taxon>Pseudomonadati</taxon>
        <taxon>Pseudomonadota</taxon>
        <taxon>Gammaproteobacteria</taxon>
        <taxon>Lysobacterales</taxon>
        <taxon>Lysobacteraceae</taxon>
        <taxon>Thermomonas</taxon>
    </lineage>
</organism>
<protein>
    <submittedName>
        <fullName evidence="8">LTA synthase family protein</fullName>
    </submittedName>
</protein>
<dbReference type="InterPro" id="IPR017850">
    <property type="entry name" value="Alkaline_phosphatase_core_sf"/>
</dbReference>
<evidence type="ECO:0000313" key="8">
    <source>
        <dbReference type="EMBL" id="TLX22623.1"/>
    </source>
</evidence>
<name>A0A5R9PI02_9GAMM</name>
<evidence type="ECO:0000256" key="6">
    <source>
        <dbReference type="SAM" id="Phobius"/>
    </source>
</evidence>
<feature type="domain" description="Sulfatase N-terminal" evidence="7">
    <location>
        <begin position="278"/>
        <end position="547"/>
    </location>
</feature>
<dbReference type="SUPFAM" id="SSF53649">
    <property type="entry name" value="Alkaline phosphatase-like"/>
    <property type="match status" value="1"/>
</dbReference>
<keyword evidence="2" id="KW-1003">Cell membrane</keyword>
<gene>
    <name evidence="8" type="ORF">E5S66_00915</name>
</gene>
<proteinExistence type="predicted"/>
<reference evidence="8 9" key="1">
    <citation type="submission" date="2019-04" db="EMBL/GenBank/DDBJ databases">
        <authorList>
            <person name="Grouzdev D.S."/>
            <person name="Nazina T.N."/>
        </authorList>
    </citation>
    <scope>NUCLEOTIDE SEQUENCE [LARGE SCALE GENOMIC DNA]</scope>
    <source>
        <strain evidence="8 9">SHC 3-19</strain>
    </source>
</reference>
<dbReference type="InterPro" id="IPR050448">
    <property type="entry name" value="OpgB/LTA_synthase_biosynth"/>
</dbReference>
<evidence type="ECO:0000256" key="1">
    <source>
        <dbReference type="ARBA" id="ARBA00004651"/>
    </source>
</evidence>
<dbReference type="PANTHER" id="PTHR47371:SF3">
    <property type="entry name" value="PHOSPHOGLYCEROL TRANSFERASE I"/>
    <property type="match status" value="1"/>
</dbReference>
<keyword evidence="4 6" id="KW-1133">Transmembrane helix</keyword>
<keyword evidence="5 6" id="KW-0472">Membrane</keyword>
<feature type="transmembrane region" description="Helical" evidence="6">
    <location>
        <begin position="89"/>
        <end position="113"/>
    </location>
</feature>